<evidence type="ECO:0000313" key="2">
    <source>
        <dbReference type="EMBL" id="MPC97589.1"/>
    </source>
</evidence>
<keyword evidence="3" id="KW-1185">Reference proteome</keyword>
<dbReference type="EMBL" id="VSRR010110619">
    <property type="protein sequence ID" value="MPC97589.1"/>
    <property type="molecule type" value="Genomic_DNA"/>
</dbReference>
<dbReference type="Proteomes" id="UP000324222">
    <property type="component" value="Unassembled WGS sequence"/>
</dbReference>
<reference evidence="2 3" key="1">
    <citation type="submission" date="2019-05" db="EMBL/GenBank/DDBJ databases">
        <title>Another draft genome of Portunus trituberculatus and its Hox gene families provides insights of decapod evolution.</title>
        <authorList>
            <person name="Jeong J.-H."/>
            <person name="Song I."/>
            <person name="Kim S."/>
            <person name="Choi T."/>
            <person name="Kim D."/>
            <person name="Ryu S."/>
            <person name="Kim W."/>
        </authorList>
    </citation>
    <scope>NUCLEOTIDE SEQUENCE [LARGE SCALE GENOMIC DNA]</scope>
    <source>
        <tissue evidence="2">Muscle</tissue>
    </source>
</reference>
<keyword evidence="1" id="KW-0812">Transmembrane</keyword>
<sequence length="108" mass="12607">MGGDDYYAELDYIEVMERAKEGYEDEAVNIEDDALYQADLNEQGKATCFLDKCVSLCVGNLIHTPHKHVTIFFFFLWVVDLDVYSCCFWLVLIFLVLLVVLFYIYCFC</sequence>
<dbReference type="AlphaFoldDB" id="A0A5B7JRY2"/>
<comment type="caution">
    <text evidence="2">The sequence shown here is derived from an EMBL/GenBank/DDBJ whole genome shotgun (WGS) entry which is preliminary data.</text>
</comment>
<dbReference type="OrthoDB" id="5792673at2759"/>
<name>A0A5B7JRY2_PORTR</name>
<proteinExistence type="predicted"/>
<keyword evidence="1" id="KW-1133">Transmembrane helix</keyword>
<organism evidence="2 3">
    <name type="scientific">Portunus trituberculatus</name>
    <name type="common">Swimming crab</name>
    <name type="synonym">Neptunus trituberculatus</name>
    <dbReference type="NCBI Taxonomy" id="210409"/>
    <lineage>
        <taxon>Eukaryota</taxon>
        <taxon>Metazoa</taxon>
        <taxon>Ecdysozoa</taxon>
        <taxon>Arthropoda</taxon>
        <taxon>Crustacea</taxon>
        <taxon>Multicrustacea</taxon>
        <taxon>Malacostraca</taxon>
        <taxon>Eumalacostraca</taxon>
        <taxon>Eucarida</taxon>
        <taxon>Decapoda</taxon>
        <taxon>Pleocyemata</taxon>
        <taxon>Brachyura</taxon>
        <taxon>Eubrachyura</taxon>
        <taxon>Portunoidea</taxon>
        <taxon>Portunidae</taxon>
        <taxon>Portuninae</taxon>
        <taxon>Portunus</taxon>
    </lineage>
</organism>
<evidence type="ECO:0000256" key="1">
    <source>
        <dbReference type="SAM" id="Phobius"/>
    </source>
</evidence>
<accession>A0A5B7JRY2</accession>
<protein>
    <submittedName>
        <fullName evidence="2">Uncharacterized protein</fullName>
    </submittedName>
</protein>
<feature type="transmembrane region" description="Helical" evidence="1">
    <location>
        <begin position="81"/>
        <end position="105"/>
    </location>
</feature>
<gene>
    <name evidence="2" type="ORF">E2C01_092909</name>
</gene>
<evidence type="ECO:0000313" key="3">
    <source>
        <dbReference type="Proteomes" id="UP000324222"/>
    </source>
</evidence>
<keyword evidence="1" id="KW-0472">Membrane</keyword>